<keyword evidence="2" id="KW-1185">Reference proteome</keyword>
<dbReference type="Proteomes" id="UP001320420">
    <property type="component" value="Unassembled WGS sequence"/>
</dbReference>
<accession>A0AAN9YEA4</accession>
<dbReference type="EMBL" id="JAKJXP020000178">
    <property type="protein sequence ID" value="KAK7739796.1"/>
    <property type="molecule type" value="Genomic_DNA"/>
</dbReference>
<evidence type="ECO:0000313" key="1">
    <source>
        <dbReference type="EMBL" id="KAK7739796.1"/>
    </source>
</evidence>
<dbReference type="AlphaFoldDB" id="A0AAN9YEA4"/>
<comment type="caution">
    <text evidence="1">The sequence shown here is derived from an EMBL/GenBank/DDBJ whole genome shotgun (WGS) entry which is preliminary data.</text>
</comment>
<feature type="non-terminal residue" evidence="1">
    <location>
        <position position="1"/>
    </location>
</feature>
<proteinExistence type="predicted"/>
<reference evidence="1 2" key="1">
    <citation type="submission" date="2024-02" db="EMBL/GenBank/DDBJ databases">
        <title>De novo assembly and annotation of 12 fungi associated with fruit tree decline syndrome in Ontario, Canada.</title>
        <authorList>
            <person name="Sulman M."/>
            <person name="Ellouze W."/>
            <person name="Ilyukhin E."/>
        </authorList>
    </citation>
    <scope>NUCLEOTIDE SEQUENCE [LARGE SCALE GENOMIC DNA]</scope>
    <source>
        <strain evidence="1 2">M11/M66-122</strain>
    </source>
</reference>
<name>A0AAN9YEA4_9PEZI</name>
<organism evidence="1 2">
    <name type="scientific">Diatrype stigma</name>
    <dbReference type="NCBI Taxonomy" id="117547"/>
    <lineage>
        <taxon>Eukaryota</taxon>
        <taxon>Fungi</taxon>
        <taxon>Dikarya</taxon>
        <taxon>Ascomycota</taxon>
        <taxon>Pezizomycotina</taxon>
        <taxon>Sordariomycetes</taxon>
        <taxon>Xylariomycetidae</taxon>
        <taxon>Xylariales</taxon>
        <taxon>Diatrypaceae</taxon>
        <taxon>Diatrype</taxon>
    </lineage>
</organism>
<evidence type="ECO:0000313" key="2">
    <source>
        <dbReference type="Proteomes" id="UP001320420"/>
    </source>
</evidence>
<protein>
    <submittedName>
        <fullName evidence="1">Uncharacterized protein</fullName>
    </submittedName>
</protein>
<sequence>RLDGLLNYSDDEERDYDVQTRRCIIIELYKDTLLHQWMRPSEREGRQRTLLIIGDIKHETPETEYSELSYPLAWLARFLDEKTECLTLSYTAFSNMNEWKGTGVDVLVSLVTQLVVQIALKRDRINIQSFLEDTKNRLYEAKGSLESITALFHRLLDILPADETVHIIMDFNSVPGSHAVIKTIWDLTNREGAVVKLLIADYDIEKDYEVVCRYREDEPYFEMITVNMGGGSPKKPEEKDAHKLWKDVMDLDDTTNGYT</sequence>
<gene>
    <name evidence="1" type="ORF">SLS62_011210</name>
</gene>